<keyword evidence="1" id="KW-0378">Hydrolase</keyword>
<dbReference type="Proteomes" id="UP000222310">
    <property type="component" value="Unassembled WGS sequence"/>
</dbReference>
<dbReference type="CDD" id="cd00431">
    <property type="entry name" value="cysteine_hydrolases"/>
    <property type="match status" value="1"/>
</dbReference>
<dbReference type="SUPFAM" id="SSF52499">
    <property type="entry name" value="Isochorismatase-like hydrolases"/>
    <property type="match status" value="1"/>
</dbReference>
<comment type="caution">
    <text evidence="3">The sequence shown here is derived from an EMBL/GenBank/DDBJ whole genome shotgun (WGS) entry which is preliminary data.</text>
</comment>
<sequence>MNCCLFIVDIQNGFITQNTSDVVQKIKFLLKQNIFDNVIFSRFINTTDSPYVKYLNWHQLFSETEQKIVDDIEPFAKIVFDKTVYTACNEETLRFLQTRNIQTVFICGIDTEGCVLKTAIDFFENNIISYVLTYYSASNGGDDYHKAAILILSQLIGINKIITESLDKENLNKYLNQFNFE</sequence>
<evidence type="ECO:0000313" key="3">
    <source>
        <dbReference type="EMBL" id="PHK04714.1"/>
    </source>
</evidence>
<reference evidence="3 4" key="1">
    <citation type="submission" date="2015-02" db="EMBL/GenBank/DDBJ databases">
        <title>Nostoc linckia genome annotation.</title>
        <authorList>
            <person name="Zhou Z."/>
        </authorList>
    </citation>
    <scope>NUCLEOTIDE SEQUENCE [LARGE SCALE GENOMIC DNA]</scope>
    <source>
        <strain evidence="4">z8</strain>
    </source>
</reference>
<dbReference type="Pfam" id="PF00857">
    <property type="entry name" value="Isochorismatase"/>
    <property type="match status" value="1"/>
</dbReference>
<dbReference type="PANTHER" id="PTHR43540:SF6">
    <property type="entry name" value="ISOCHORISMATASE-LIKE DOMAIN-CONTAINING PROTEIN"/>
    <property type="match status" value="1"/>
</dbReference>
<gene>
    <name evidence="3" type="ORF">VF08_10040</name>
</gene>
<dbReference type="PANTHER" id="PTHR43540">
    <property type="entry name" value="PEROXYUREIDOACRYLATE/UREIDOACRYLATE AMIDOHYDROLASE-RELATED"/>
    <property type="match status" value="1"/>
</dbReference>
<dbReference type="InterPro" id="IPR050272">
    <property type="entry name" value="Isochorismatase-like_hydrls"/>
</dbReference>
<dbReference type="AlphaFoldDB" id="A0A9Q6ELU8"/>
<dbReference type="InterPro" id="IPR000868">
    <property type="entry name" value="Isochorismatase-like_dom"/>
</dbReference>
<accession>A0A9Q6ELU8</accession>
<dbReference type="GO" id="GO:0016787">
    <property type="term" value="F:hydrolase activity"/>
    <property type="evidence" value="ECO:0007669"/>
    <property type="project" value="UniProtKB-KW"/>
</dbReference>
<evidence type="ECO:0000256" key="1">
    <source>
        <dbReference type="ARBA" id="ARBA00022801"/>
    </source>
</evidence>
<name>A0A9Q6ELU8_NOSLI</name>
<protein>
    <recommendedName>
        <fullName evidence="2">Isochorismatase-like domain-containing protein</fullName>
    </recommendedName>
</protein>
<feature type="domain" description="Isochorismatase-like" evidence="2">
    <location>
        <begin position="4"/>
        <end position="154"/>
    </location>
</feature>
<dbReference type="RefSeq" id="WP_099071414.1">
    <property type="nucleotide sequence ID" value="NZ_LAHD01000022.1"/>
</dbReference>
<proteinExistence type="predicted"/>
<organism evidence="3 4">
    <name type="scientific">Nostoc linckia z8</name>
    <dbReference type="NCBI Taxonomy" id="1628746"/>
    <lineage>
        <taxon>Bacteria</taxon>
        <taxon>Bacillati</taxon>
        <taxon>Cyanobacteriota</taxon>
        <taxon>Cyanophyceae</taxon>
        <taxon>Nostocales</taxon>
        <taxon>Nostocaceae</taxon>
        <taxon>Nostoc</taxon>
    </lineage>
</organism>
<evidence type="ECO:0000313" key="4">
    <source>
        <dbReference type="Proteomes" id="UP000222310"/>
    </source>
</evidence>
<dbReference type="InterPro" id="IPR036380">
    <property type="entry name" value="Isochorismatase-like_sf"/>
</dbReference>
<dbReference type="GeneID" id="57093354"/>
<evidence type="ECO:0000259" key="2">
    <source>
        <dbReference type="Pfam" id="PF00857"/>
    </source>
</evidence>
<dbReference type="EMBL" id="LAHD01000022">
    <property type="protein sequence ID" value="PHK04714.1"/>
    <property type="molecule type" value="Genomic_DNA"/>
</dbReference>
<dbReference type="Gene3D" id="3.40.50.850">
    <property type="entry name" value="Isochorismatase-like"/>
    <property type="match status" value="1"/>
</dbReference>